<name>A0A932GRH9_UNCTE</name>
<keyword evidence="2 4" id="KW-0479">Metal-binding</keyword>
<keyword evidence="3 4" id="KW-0408">Iron</keyword>
<keyword evidence="5" id="KW-0812">Transmembrane</keyword>
<dbReference type="GO" id="GO:0020037">
    <property type="term" value="F:heme binding"/>
    <property type="evidence" value="ECO:0007669"/>
    <property type="project" value="InterPro"/>
</dbReference>
<gene>
    <name evidence="7" type="ORF">HYY65_12235</name>
</gene>
<dbReference type="InterPro" id="IPR009056">
    <property type="entry name" value="Cyt_c-like_dom"/>
</dbReference>
<feature type="domain" description="Cytochrome c" evidence="6">
    <location>
        <begin position="51"/>
        <end position="143"/>
    </location>
</feature>
<evidence type="ECO:0000259" key="6">
    <source>
        <dbReference type="PROSITE" id="PS51007"/>
    </source>
</evidence>
<evidence type="ECO:0000256" key="1">
    <source>
        <dbReference type="ARBA" id="ARBA00022617"/>
    </source>
</evidence>
<keyword evidence="1 4" id="KW-0349">Heme</keyword>
<dbReference type="Gene3D" id="1.10.760.10">
    <property type="entry name" value="Cytochrome c-like domain"/>
    <property type="match status" value="2"/>
</dbReference>
<protein>
    <submittedName>
        <fullName evidence="7">Cytochrome c</fullName>
    </submittedName>
</protein>
<comment type="caution">
    <text evidence="7">The sequence shown here is derived from an EMBL/GenBank/DDBJ whole genome shotgun (WGS) entry which is preliminary data.</text>
</comment>
<accession>A0A932GRH9</accession>
<evidence type="ECO:0000313" key="7">
    <source>
        <dbReference type="EMBL" id="MBI3015794.1"/>
    </source>
</evidence>
<feature type="domain" description="Cytochrome c" evidence="6">
    <location>
        <begin position="165"/>
        <end position="257"/>
    </location>
</feature>
<proteinExistence type="predicted"/>
<evidence type="ECO:0000313" key="8">
    <source>
        <dbReference type="Proteomes" id="UP000741360"/>
    </source>
</evidence>
<evidence type="ECO:0000256" key="4">
    <source>
        <dbReference type="PROSITE-ProRule" id="PRU00433"/>
    </source>
</evidence>
<feature type="transmembrane region" description="Helical" evidence="5">
    <location>
        <begin position="265"/>
        <end position="287"/>
    </location>
</feature>
<dbReference type="InterPro" id="IPR036909">
    <property type="entry name" value="Cyt_c-like_dom_sf"/>
</dbReference>
<evidence type="ECO:0000256" key="3">
    <source>
        <dbReference type="ARBA" id="ARBA00023004"/>
    </source>
</evidence>
<feature type="transmembrane region" description="Helical" evidence="5">
    <location>
        <begin position="20"/>
        <end position="39"/>
    </location>
</feature>
<dbReference type="PANTHER" id="PTHR33546">
    <property type="entry name" value="LARGE, MULTIFUNCTIONAL SECRETED PROTEIN-RELATED"/>
    <property type="match status" value="1"/>
</dbReference>
<evidence type="ECO:0000256" key="2">
    <source>
        <dbReference type="ARBA" id="ARBA00022723"/>
    </source>
</evidence>
<dbReference type="PROSITE" id="PS51007">
    <property type="entry name" value="CYTC"/>
    <property type="match status" value="2"/>
</dbReference>
<evidence type="ECO:0000256" key="5">
    <source>
        <dbReference type="SAM" id="Phobius"/>
    </source>
</evidence>
<dbReference type="PANTHER" id="PTHR33546:SF1">
    <property type="entry name" value="LARGE, MULTIFUNCTIONAL SECRETED PROTEIN"/>
    <property type="match status" value="1"/>
</dbReference>
<sequence>MPERTDVEPMQRMRICRPYLSVVIRGLFVLLLAGLLRIGNLPEPEAAPSTQLAEKGEAIFQQKCISCHSIGGGNLVGPDLKGVTSRQDRDWLKRFILAPDKMIAQKDPIAVQRLKEFKNIPMPNLGLSGGDVEALVAYLETPSEAQHGEIPGQPPAAQAKPLPPGDSLVGKDLFTGALPFQKGGTPCMACHGIAGTGALGGGTLGPDLTHVFQRFGESGLASALQGLPFPSMQGIFQDRPLTETEQAHLLALFAQVDREKVAPTAWSFIWIGLGGFIVLAGLPQVLWGKRLKGVRKRLVGGKK</sequence>
<dbReference type="Proteomes" id="UP000741360">
    <property type="component" value="Unassembled WGS sequence"/>
</dbReference>
<keyword evidence="5" id="KW-0472">Membrane</keyword>
<organism evidence="7 8">
    <name type="scientific">Tectimicrobiota bacterium</name>
    <dbReference type="NCBI Taxonomy" id="2528274"/>
    <lineage>
        <taxon>Bacteria</taxon>
        <taxon>Pseudomonadati</taxon>
        <taxon>Nitrospinota/Tectimicrobiota group</taxon>
        <taxon>Candidatus Tectimicrobiota</taxon>
    </lineage>
</organism>
<dbReference type="SUPFAM" id="SSF46626">
    <property type="entry name" value="Cytochrome c"/>
    <property type="match status" value="2"/>
</dbReference>
<dbReference type="AlphaFoldDB" id="A0A932GRH9"/>
<keyword evidence="5" id="KW-1133">Transmembrane helix</keyword>
<reference evidence="7" key="1">
    <citation type="submission" date="2020-07" db="EMBL/GenBank/DDBJ databases">
        <title>Huge and variable diversity of episymbiotic CPR bacteria and DPANN archaea in groundwater ecosystems.</title>
        <authorList>
            <person name="He C.Y."/>
            <person name="Keren R."/>
            <person name="Whittaker M."/>
            <person name="Farag I.F."/>
            <person name="Doudna J."/>
            <person name="Cate J.H.D."/>
            <person name="Banfield J.F."/>
        </authorList>
    </citation>
    <scope>NUCLEOTIDE SEQUENCE</scope>
    <source>
        <strain evidence="7">NC_groundwater_717_Ag_S-0.2um_59_8</strain>
    </source>
</reference>
<dbReference type="Pfam" id="PF00034">
    <property type="entry name" value="Cytochrom_C"/>
    <property type="match status" value="1"/>
</dbReference>
<dbReference type="GO" id="GO:0046872">
    <property type="term" value="F:metal ion binding"/>
    <property type="evidence" value="ECO:0007669"/>
    <property type="project" value="UniProtKB-KW"/>
</dbReference>
<dbReference type="GO" id="GO:0009055">
    <property type="term" value="F:electron transfer activity"/>
    <property type="evidence" value="ECO:0007669"/>
    <property type="project" value="InterPro"/>
</dbReference>
<dbReference type="EMBL" id="JACPSX010000235">
    <property type="protein sequence ID" value="MBI3015794.1"/>
    <property type="molecule type" value="Genomic_DNA"/>
</dbReference>